<dbReference type="InterPro" id="IPR001173">
    <property type="entry name" value="Glyco_trans_2-like"/>
</dbReference>
<dbReference type="Gene3D" id="3.90.550.10">
    <property type="entry name" value="Spore Coat Polysaccharide Biosynthesis Protein SpsA, Chain A"/>
    <property type="match status" value="1"/>
</dbReference>
<dbReference type="InterPro" id="IPR050834">
    <property type="entry name" value="Glycosyltransf_2"/>
</dbReference>
<sequence length="274" mass="32238">MMWRTKSIPVTCLVMTDMNNVVSDSPLVSVIMPCYNAEKNIQESIQSVLNQEYQNFELIIIDDNSNDHTVEFLKGINDHRIKLICLEKNYGAGHSRNKGIEYAQGRFIAFLDSDDLWLSNKLSEQISFMLENDYHFTFSYYQHINNSGLSKIITAPEFTTYHKSLYGNVIGCLTVIYDVSHFGKQYMPLIRKRQDFGLWLKLLTIEKKAYCYPKVLAYYRTDSGMTQNKLNAAKHQWQFYRETLEFNWFRSSWYFFFYTINGLCKHSPTIKVTK</sequence>
<accession>H9XTS2</accession>
<evidence type="ECO:0000313" key="2">
    <source>
        <dbReference type="EMBL" id="AFH02818.1"/>
    </source>
</evidence>
<dbReference type="GO" id="GO:0016740">
    <property type="term" value="F:transferase activity"/>
    <property type="evidence" value="ECO:0007669"/>
    <property type="project" value="UniProtKB-KW"/>
</dbReference>
<dbReference type="AlphaFoldDB" id="H9XTS2"/>
<name>H9XTS2_9GAMM</name>
<proteinExistence type="predicted"/>
<reference evidence="2" key="1">
    <citation type="journal article" date="2012" name="Microbiology">
        <title>Localization and molecular characterization of putative O antigen gene clusters of Providencia species.</title>
        <authorList>
            <person name="Ovchinnikova O.G."/>
            <person name="Liu B."/>
            <person name="Guo D."/>
            <person name="Kocharova N.A."/>
            <person name="Shashkov A.S."/>
            <person name="Chen M."/>
            <person name="Feng L."/>
            <person name="Rozalski A."/>
            <person name="Knirel Y.A."/>
            <person name="Wang L."/>
        </authorList>
    </citation>
    <scope>NUCLEOTIDE SEQUENCE</scope>
</reference>
<gene>
    <name evidence="2" type="primary">wdcV</name>
</gene>
<dbReference type="EMBL" id="JN097785">
    <property type="protein sequence ID" value="AFH02818.1"/>
    <property type="molecule type" value="Genomic_DNA"/>
</dbReference>
<feature type="domain" description="Glycosyltransferase 2-like" evidence="1">
    <location>
        <begin position="29"/>
        <end position="151"/>
    </location>
</feature>
<evidence type="ECO:0000259" key="1">
    <source>
        <dbReference type="Pfam" id="PF00535"/>
    </source>
</evidence>
<dbReference type="Pfam" id="PF00535">
    <property type="entry name" value="Glycos_transf_2"/>
    <property type="match status" value="1"/>
</dbReference>
<dbReference type="InterPro" id="IPR029044">
    <property type="entry name" value="Nucleotide-diphossugar_trans"/>
</dbReference>
<dbReference type="PANTHER" id="PTHR43685">
    <property type="entry name" value="GLYCOSYLTRANSFERASE"/>
    <property type="match status" value="1"/>
</dbReference>
<dbReference type="CDD" id="cd00761">
    <property type="entry name" value="Glyco_tranf_GTA_type"/>
    <property type="match status" value="1"/>
</dbReference>
<keyword evidence="2" id="KW-0808">Transferase</keyword>
<dbReference type="SUPFAM" id="SSF53448">
    <property type="entry name" value="Nucleotide-diphospho-sugar transferases"/>
    <property type="match status" value="1"/>
</dbReference>
<organism evidence="2">
    <name type="scientific">Providencia alcalifaciens</name>
    <dbReference type="NCBI Taxonomy" id="126385"/>
    <lineage>
        <taxon>Bacteria</taxon>
        <taxon>Pseudomonadati</taxon>
        <taxon>Pseudomonadota</taxon>
        <taxon>Gammaproteobacteria</taxon>
        <taxon>Enterobacterales</taxon>
        <taxon>Morganellaceae</taxon>
        <taxon>Providencia</taxon>
    </lineage>
</organism>
<dbReference type="PANTHER" id="PTHR43685:SF2">
    <property type="entry name" value="GLYCOSYLTRANSFERASE 2-LIKE DOMAIN-CONTAINING PROTEIN"/>
    <property type="match status" value="1"/>
</dbReference>
<protein>
    <submittedName>
        <fullName evidence="2">Glycosyltransferase</fullName>
    </submittedName>
</protein>